<dbReference type="NCBIfam" id="TIGR04183">
    <property type="entry name" value="Por_Secre_tail"/>
    <property type="match status" value="1"/>
</dbReference>
<dbReference type="InterPro" id="IPR026444">
    <property type="entry name" value="Secre_tail"/>
</dbReference>
<accession>A0A235BY66</accession>
<gene>
    <name evidence="2" type="ORF">CH333_01345</name>
</gene>
<evidence type="ECO:0000313" key="3">
    <source>
        <dbReference type="Proteomes" id="UP000215215"/>
    </source>
</evidence>
<evidence type="ECO:0000313" key="2">
    <source>
        <dbReference type="EMBL" id="OYD17300.1"/>
    </source>
</evidence>
<dbReference type="Gene3D" id="2.60.40.4070">
    <property type="match status" value="1"/>
</dbReference>
<comment type="caution">
    <text evidence="2">The sequence shown here is derived from an EMBL/GenBank/DDBJ whole genome shotgun (WGS) entry which is preliminary data.</text>
</comment>
<feature type="domain" description="FlgD/Vpr Ig-like" evidence="1">
    <location>
        <begin position="554"/>
        <end position="606"/>
    </location>
</feature>
<sequence length="619" mass="68660">PSIYYFKVGSEQREPENLSEDIDAYCPYSVYYAPPLGNPNLFVVWIQRDVPYKIKMIKKVVSSSGGKMASSSRDATGPGNAERLSAVSGGVYLAFTSGSDVMYAEYGDTLYEPVRLGGGEYPLILLSGGNTNIVWQDSCGIYSSVVSDGWSEPDTILTEDITYNMPLVVASSNHGYHIGRVVRSGNLWRIKHGIKRNNGFTESLIDSLYADSITSPVSMSRDRIGNMHIVWEKNGNIYCTSFAGMVCGVYDTLSNTGLSKNPSIDVYGGRVRVVWEDDGEVMFNSKWLGYSGEGTVNISETPDGVSRDPYVRGNAVMWSEKGITSSRVFDPDVMDWGDILQFPSQDARYPQVAFYQTPHSTDMWLAWTEGESAPYDVILKSYKVVRVPYICLDLGKEEPSVFTIGRGGYVEYGEEAYESVDTDPTSLVYRIMGLDPGKRYRISITYYQESGEDWEMGLSGDVQANTVIPSNIPTTETQWIPELGYLDGALTLCIVKNVGDYAICSGIIIYEFEEEGDDGGAQTAGGYRIFGLSQNYPNPTRGETVIRYSIPRRSNVSLKIYDICGRLIKTLVDGRRNAGYYRVRWDGKDNGGRNVATGVYFTRLEAGENSASRKLVILK</sequence>
<proteinExistence type="predicted"/>
<dbReference type="EMBL" id="NOZQ01000025">
    <property type="protein sequence ID" value="OYD17300.1"/>
    <property type="molecule type" value="Genomic_DNA"/>
</dbReference>
<evidence type="ECO:0000259" key="1">
    <source>
        <dbReference type="Pfam" id="PF13860"/>
    </source>
</evidence>
<dbReference type="InterPro" id="IPR025965">
    <property type="entry name" value="FlgD/Vpr_Ig-like"/>
</dbReference>
<name>A0A235BY66_UNCW3</name>
<protein>
    <recommendedName>
        <fullName evidence="1">FlgD/Vpr Ig-like domain-containing protein</fullName>
    </recommendedName>
</protein>
<feature type="non-terminal residue" evidence="2">
    <location>
        <position position="1"/>
    </location>
</feature>
<dbReference type="Proteomes" id="UP000215215">
    <property type="component" value="Unassembled WGS sequence"/>
</dbReference>
<reference evidence="2 3" key="1">
    <citation type="submission" date="2017-07" db="EMBL/GenBank/DDBJ databases">
        <title>Recovery of genomes from metagenomes via a dereplication, aggregation, and scoring strategy.</title>
        <authorList>
            <person name="Sieber C.M."/>
            <person name="Probst A.J."/>
            <person name="Sharrar A."/>
            <person name="Thomas B.C."/>
            <person name="Hess M."/>
            <person name="Tringe S.G."/>
            <person name="Banfield J.F."/>
        </authorList>
    </citation>
    <scope>NUCLEOTIDE SEQUENCE [LARGE SCALE GENOMIC DNA]</scope>
    <source>
        <strain evidence="2">JGI_Cruoil_03_44_89</strain>
    </source>
</reference>
<organism evidence="2 3">
    <name type="scientific">candidate division WOR-3 bacterium JGI_Cruoil_03_44_89</name>
    <dbReference type="NCBI Taxonomy" id="1973748"/>
    <lineage>
        <taxon>Bacteria</taxon>
        <taxon>Bacteria division WOR-3</taxon>
    </lineage>
</organism>
<dbReference type="AlphaFoldDB" id="A0A235BY66"/>
<dbReference type="Pfam" id="PF13860">
    <property type="entry name" value="FlgD_ig"/>
    <property type="match status" value="1"/>
</dbReference>